<dbReference type="PATRIC" id="fig|36807.3.peg.1784"/>
<sequence>MPHASPAVVLDRVTFTWPDGTVALDDVSGAFAAVRTGLIGRNGSGKSTLLGRIAGTRVPASGIVFRSGTVDVMPQRLTADTRVAALLGVDAALDAVRAISSGDVDQRHFDAVGDDWDIEARATAALPEAGLPEDALDRRVGALSGGEAVLAALVGVRLRGAPIALLDEPTNNLDRDPRARVHDLVRSWRGTLIVVSHDTALLELTDSRAFCSAQTRCCGPWRRCPAAGASGWPWPAW</sequence>
<dbReference type="PANTHER" id="PTHR19211">
    <property type="entry name" value="ATP-BINDING TRANSPORT PROTEIN-RELATED"/>
    <property type="match status" value="1"/>
</dbReference>
<dbReference type="InterPro" id="IPR003439">
    <property type="entry name" value="ABC_transporter-like_ATP-bd"/>
</dbReference>
<dbReference type="GO" id="GO:0005524">
    <property type="term" value="F:ATP binding"/>
    <property type="evidence" value="ECO:0007669"/>
    <property type="project" value="UniProtKB-KW"/>
</dbReference>
<dbReference type="PANTHER" id="PTHR19211:SF14">
    <property type="entry name" value="ATP-BINDING CASSETTE SUB-FAMILY F MEMBER 1"/>
    <property type="match status" value="1"/>
</dbReference>
<gene>
    <name evidence="5" type="primary">bioM</name>
    <name evidence="5" type="ORF">Mlaev_01759</name>
</gene>
<accession>A0A150HDU1</accession>
<keyword evidence="2" id="KW-0547">Nucleotide-binding</keyword>
<dbReference type="Gene3D" id="3.40.50.300">
    <property type="entry name" value="P-loop containing nucleotide triphosphate hydrolases"/>
    <property type="match status" value="1"/>
</dbReference>
<dbReference type="Pfam" id="PF00005">
    <property type="entry name" value="ABC_tran"/>
    <property type="match status" value="1"/>
</dbReference>
<dbReference type="InterPro" id="IPR050611">
    <property type="entry name" value="ABCF"/>
</dbReference>
<dbReference type="SMART" id="SM00382">
    <property type="entry name" value="AAA"/>
    <property type="match status" value="1"/>
</dbReference>
<dbReference type="STRING" id="36807.Mlaev_01759"/>
<dbReference type="EMBL" id="LRAD01000036">
    <property type="protein sequence ID" value="KXZ60272.1"/>
    <property type="molecule type" value="Genomic_DNA"/>
</dbReference>
<dbReference type="InterPro" id="IPR003593">
    <property type="entry name" value="AAA+_ATPase"/>
</dbReference>
<dbReference type="GO" id="GO:0016887">
    <property type="term" value="F:ATP hydrolysis activity"/>
    <property type="evidence" value="ECO:0007669"/>
    <property type="project" value="InterPro"/>
</dbReference>
<dbReference type="PROSITE" id="PS50893">
    <property type="entry name" value="ABC_TRANSPORTER_2"/>
    <property type="match status" value="1"/>
</dbReference>
<keyword evidence="5" id="KW-0378">Hydrolase</keyword>
<comment type="caution">
    <text evidence="5">The sequence shown here is derived from an EMBL/GenBank/DDBJ whole genome shotgun (WGS) entry which is preliminary data.</text>
</comment>
<dbReference type="AlphaFoldDB" id="A0A150HDU1"/>
<dbReference type="InterPro" id="IPR027417">
    <property type="entry name" value="P-loop_NTPase"/>
</dbReference>
<evidence type="ECO:0000259" key="4">
    <source>
        <dbReference type="PROSITE" id="PS50893"/>
    </source>
</evidence>
<feature type="domain" description="ABC transporter" evidence="4">
    <location>
        <begin position="8"/>
        <end position="237"/>
    </location>
</feature>
<keyword evidence="6" id="KW-1185">Reference proteome</keyword>
<evidence type="ECO:0000256" key="2">
    <source>
        <dbReference type="ARBA" id="ARBA00022741"/>
    </source>
</evidence>
<organism evidence="5 6">
    <name type="scientific">Microbacterium laevaniformans</name>
    <dbReference type="NCBI Taxonomy" id="36807"/>
    <lineage>
        <taxon>Bacteria</taxon>
        <taxon>Bacillati</taxon>
        <taxon>Actinomycetota</taxon>
        <taxon>Actinomycetes</taxon>
        <taxon>Micrococcales</taxon>
        <taxon>Microbacteriaceae</taxon>
        <taxon>Microbacterium</taxon>
    </lineage>
</organism>
<dbReference type="Proteomes" id="UP000075357">
    <property type="component" value="Unassembled WGS sequence"/>
</dbReference>
<evidence type="ECO:0000313" key="6">
    <source>
        <dbReference type="Proteomes" id="UP000075357"/>
    </source>
</evidence>
<evidence type="ECO:0000313" key="5">
    <source>
        <dbReference type="EMBL" id="KXZ60272.1"/>
    </source>
</evidence>
<keyword evidence="3 5" id="KW-0067">ATP-binding</keyword>
<name>A0A150HDU1_9MICO</name>
<protein>
    <submittedName>
        <fullName evidence="5">Biotin transport ATP-binding protein BioM</fullName>
        <ecNumber evidence="5">3.6.3.-</ecNumber>
    </submittedName>
</protein>
<evidence type="ECO:0000256" key="3">
    <source>
        <dbReference type="ARBA" id="ARBA00022840"/>
    </source>
</evidence>
<dbReference type="SUPFAM" id="SSF52540">
    <property type="entry name" value="P-loop containing nucleoside triphosphate hydrolases"/>
    <property type="match status" value="1"/>
</dbReference>
<proteinExistence type="predicted"/>
<reference evidence="5 6" key="1">
    <citation type="submission" date="2016-01" db="EMBL/GenBank/DDBJ databases">
        <title>Draft genome sequences of Microbacterium laevaniformans LCDC 91-0039 and the type strain of Microbacterium hominis LCDC 84-209.</title>
        <authorList>
            <person name="Bernier A.-M."/>
            <person name="Bernard K."/>
        </authorList>
    </citation>
    <scope>NUCLEOTIDE SEQUENCE [LARGE SCALE GENOMIC DNA]</scope>
    <source>
        <strain evidence="5 6">LCDC 91-0039</strain>
    </source>
</reference>
<evidence type="ECO:0000256" key="1">
    <source>
        <dbReference type="ARBA" id="ARBA00022737"/>
    </source>
</evidence>
<keyword evidence="1" id="KW-0677">Repeat</keyword>
<dbReference type="EC" id="3.6.3.-" evidence="5"/>